<feature type="region of interest" description="Disordered" evidence="1">
    <location>
        <begin position="392"/>
        <end position="469"/>
    </location>
</feature>
<feature type="compositionally biased region" description="Low complexity" evidence="1">
    <location>
        <begin position="151"/>
        <end position="163"/>
    </location>
</feature>
<proteinExistence type="predicted"/>
<gene>
    <name evidence="2" type="ORF">BaRGS_00007030</name>
</gene>
<feature type="region of interest" description="Disordered" evidence="1">
    <location>
        <begin position="26"/>
        <end position="78"/>
    </location>
</feature>
<feature type="non-terminal residue" evidence="2">
    <location>
        <position position="1"/>
    </location>
</feature>
<evidence type="ECO:0000313" key="3">
    <source>
        <dbReference type="Proteomes" id="UP001519460"/>
    </source>
</evidence>
<protein>
    <submittedName>
        <fullName evidence="2">Uncharacterized protein</fullName>
    </submittedName>
</protein>
<feature type="region of interest" description="Disordered" evidence="1">
    <location>
        <begin position="527"/>
        <end position="547"/>
    </location>
</feature>
<dbReference type="AlphaFoldDB" id="A0ABD0LQ09"/>
<organism evidence="2 3">
    <name type="scientific">Batillaria attramentaria</name>
    <dbReference type="NCBI Taxonomy" id="370345"/>
    <lineage>
        <taxon>Eukaryota</taxon>
        <taxon>Metazoa</taxon>
        <taxon>Spiralia</taxon>
        <taxon>Lophotrochozoa</taxon>
        <taxon>Mollusca</taxon>
        <taxon>Gastropoda</taxon>
        <taxon>Caenogastropoda</taxon>
        <taxon>Sorbeoconcha</taxon>
        <taxon>Cerithioidea</taxon>
        <taxon>Batillariidae</taxon>
        <taxon>Batillaria</taxon>
    </lineage>
</organism>
<feature type="region of interest" description="Disordered" evidence="1">
    <location>
        <begin position="485"/>
        <end position="507"/>
    </location>
</feature>
<feature type="compositionally biased region" description="Polar residues" evidence="1">
    <location>
        <begin position="437"/>
        <end position="449"/>
    </location>
</feature>
<evidence type="ECO:0000313" key="2">
    <source>
        <dbReference type="EMBL" id="KAK7501599.1"/>
    </source>
</evidence>
<keyword evidence="3" id="KW-1185">Reference proteome</keyword>
<dbReference type="Proteomes" id="UP001519460">
    <property type="component" value="Unassembled WGS sequence"/>
</dbReference>
<comment type="caution">
    <text evidence="2">The sequence shown here is derived from an EMBL/GenBank/DDBJ whole genome shotgun (WGS) entry which is preliminary data.</text>
</comment>
<sequence>VEFEARLQQNEIDVVLDIVANYQHVHRRGPRPRGGGPAGFLKPPVDSDYSSGAVDESGPRSPASSDRRSRNSSTQTSSSARSCTCKTLVTCRCKSFSEMQPGPAAGSGQAICGCCPSTSSPSSRPPCTCSGHGPSDGYGGQRAGGFPPAGTITTRRSRTSSLEWTEERRVEAAPCLCPHEATNELKEWICSKPSTHSASVDPDGGAAWSRTEIWTPGAWTDRELWCEACKHRRAVSDTPVELCRHMSEFQVEVARSVKEIRSAMAGLCSLVRCEHAQGEQTRKKLEDLTRQLTPPRLQTGQPRIGDSSRVDPGSSLNPSVASSLGREGCSLFPAQRVQSWCVDDVSISQGAMDLVRSASDSLSGISAVYEDSSEPCTSYKYCKSAAPCKKYATPQSSTTSGRDSHSSLPGQKCRAAAVTKEPPAAPVKKDVGRSKNRSVAPTPQRSPLDSNPPVLRPPTGPNAVNLSGRNGAFYSVKPASARDCPASSEAEEVSSPQRHVGSKERFLSNSNRSAVHYEQREPFAVGDCSLPQESDVSEQRADTYEGGDSFETMAKLFQTELGVMAGMAFGGAHAVGPGTQQ</sequence>
<reference evidence="2 3" key="1">
    <citation type="journal article" date="2023" name="Sci. Data">
        <title>Genome assembly of the Korean intertidal mud-creeper Batillaria attramentaria.</title>
        <authorList>
            <person name="Patra A.K."/>
            <person name="Ho P.T."/>
            <person name="Jun S."/>
            <person name="Lee S.J."/>
            <person name="Kim Y."/>
            <person name="Won Y.J."/>
        </authorList>
    </citation>
    <scope>NUCLEOTIDE SEQUENCE [LARGE SCALE GENOMIC DNA]</scope>
    <source>
        <strain evidence="2">Wonlab-2016</strain>
    </source>
</reference>
<feature type="region of interest" description="Disordered" evidence="1">
    <location>
        <begin position="282"/>
        <end position="321"/>
    </location>
</feature>
<feature type="region of interest" description="Disordered" evidence="1">
    <location>
        <begin position="139"/>
        <end position="163"/>
    </location>
</feature>
<feature type="non-terminal residue" evidence="2">
    <location>
        <position position="581"/>
    </location>
</feature>
<name>A0ABD0LQ09_9CAEN</name>
<feature type="compositionally biased region" description="Polar residues" evidence="1">
    <location>
        <begin position="290"/>
        <end position="301"/>
    </location>
</feature>
<dbReference type="EMBL" id="JACVVK020000030">
    <property type="protein sequence ID" value="KAK7501599.1"/>
    <property type="molecule type" value="Genomic_DNA"/>
</dbReference>
<accession>A0ABD0LQ09</accession>
<evidence type="ECO:0000256" key="1">
    <source>
        <dbReference type="SAM" id="MobiDB-lite"/>
    </source>
</evidence>